<proteinExistence type="predicted"/>
<evidence type="ECO:0000313" key="1">
    <source>
        <dbReference type="EMBL" id="DAG03694.1"/>
    </source>
</evidence>
<dbReference type="EMBL" id="BK016234">
    <property type="protein sequence ID" value="DAG03694.1"/>
    <property type="molecule type" value="Genomic_DNA"/>
</dbReference>
<protein>
    <submittedName>
        <fullName evidence="1">Uncharacterized protein</fullName>
    </submittedName>
</protein>
<name>A0A8S5VAG6_9CAUD</name>
<organism evidence="1">
    <name type="scientific">Siphoviridae sp. ct6bU4</name>
    <dbReference type="NCBI Taxonomy" id="2825344"/>
    <lineage>
        <taxon>Viruses</taxon>
        <taxon>Duplodnaviria</taxon>
        <taxon>Heunggongvirae</taxon>
        <taxon>Uroviricota</taxon>
        <taxon>Caudoviricetes</taxon>
    </lineage>
</organism>
<reference evidence="1" key="1">
    <citation type="journal article" date="2021" name="Proc. Natl. Acad. Sci. U.S.A.">
        <title>A Catalog of Tens of Thousands of Viruses from Human Metagenomes Reveals Hidden Associations with Chronic Diseases.</title>
        <authorList>
            <person name="Tisza M.J."/>
            <person name="Buck C.B."/>
        </authorList>
    </citation>
    <scope>NUCLEOTIDE SEQUENCE</scope>
    <source>
        <strain evidence="1">Ct6bU4</strain>
    </source>
</reference>
<accession>A0A8S5VAG6</accession>
<sequence>MRGDWVQELIDKDLVDPLPNRISIYQVLVTGGYGPYTGEWVRKYPPEKLVKLITENLEI</sequence>